<proteinExistence type="predicted"/>
<dbReference type="AlphaFoldDB" id="A0A1M5SG26"/>
<reference evidence="1 2" key="1">
    <citation type="submission" date="2016-11" db="EMBL/GenBank/DDBJ databases">
        <authorList>
            <person name="Jaros S."/>
            <person name="Januszkiewicz K."/>
            <person name="Wedrychowicz H."/>
        </authorList>
    </citation>
    <scope>NUCLEOTIDE SEQUENCE [LARGE SCALE GENOMIC DNA]</scope>
    <source>
        <strain evidence="1 2">GAS242</strain>
    </source>
</reference>
<organism evidence="1 2">
    <name type="scientific">Bradyrhizobium erythrophlei</name>
    <dbReference type="NCBI Taxonomy" id="1437360"/>
    <lineage>
        <taxon>Bacteria</taxon>
        <taxon>Pseudomonadati</taxon>
        <taxon>Pseudomonadota</taxon>
        <taxon>Alphaproteobacteria</taxon>
        <taxon>Hyphomicrobiales</taxon>
        <taxon>Nitrobacteraceae</taxon>
        <taxon>Bradyrhizobium</taxon>
    </lineage>
</organism>
<sequence length="53" mass="6258">MTHDSKEPQFDNLEIMSRERGTLAKGSRRMEATQGLIRKELRTRWHHVAAFYA</sequence>
<dbReference type="Proteomes" id="UP000190675">
    <property type="component" value="Chromosome I"/>
</dbReference>
<evidence type="ECO:0000313" key="1">
    <source>
        <dbReference type="EMBL" id="SHH37494.1"/>
    </source>
</evidence>
<accession>A0A1M5SG26</accession>
<protein>
    <submittedName>
        <fullName evidence="1">Uncharacterized protein</fullName>
    </submittedName>
</protein>
<evidence type="ECO:0000313" key="2">
    <source>
        <dbReference type="Proteomes" id="UP000190675"/>
    </source>
</evidence>
<gene>
    <name evidence="1" type="ORF">SAMN05444169_7125</name>
</gene>
<dbReference type="RefSeq" id="WP_154073611.1">
    <property type="nucleotide sequence ID" value="NZ_LT670818.1"/>
</dbReference>
<name>A0A1M5SG26_9BRAD</name>
<dbReference type="EMBL" id="LT670818">
    <property type="protein sequence ID" value="SHH37494.1"/>
    <property type="molecule type" value="Genomic_DNA"/>
</dbReference>